<sequence length="165" mass="18685">MGKPGPTVTKLSVPLKVKLVPTTEPGILQRASEEDVAEHIKGYAHPEASKAIQTFTESRSISCANYCCQEFSTMFPFAFTVFLPGDEQTVQQFVASRHKLTVCDLRCRLRMGLNTFDSGCMYGPERVLRIESRTEEDLIRAIDKLNEVFPTWKVWRRGKVDAQLL</sequence>
<dbReference type="Proteomes" id="UP000275846">
    <property type="component" value="Unassembled WGS sequence"/>
</dbReference>
<evidence type="ECO:0000313" key="3">
    <source>
        <dbReference type="WBParaSite" id="SSLN_0000002501-mRNA-1"/>
    </source>
</evidence>
<dbReference type="WBParaSite" id="SSLN_0000002501-mRNA-1">
    <property type="protein sequence ID" value="SSLN_0000002501-mRNA-1"/>
    <property type="gene ID" value="SSLN_0000002501"/>
</dbReference>
<name>A0A183S728_SCHSO</name>
<protein>
    <submittedName>
        <fullName evidence="3">THUMP domain-containing protein</fullName>
    </submittedName>
</protein>
<evidence type="ECO:0000313" key="2">
    <source>
        <dbReference type="Proteomes" id="UP000275846"/>
    </source>
</evidence>
<proteinExistence type="predicted"/>
<dbReference type="OrthoDB" id="6239989at2759"/>
<reference evidence="3" key="1">
    <citation type="submission" date="2016-06" db="UniProtKB">
        <authorList>
            <consortium name="WormBaseParasite"/>
        </authorList>
    </citation>
    <scope>IDENTIFICATION</scope>
</reference>
<keyword evidence="2" id="KW-1185">Reference proteome</keyword>
<accession>A0A183S728</accession>
<gene>
    <name evidence="1" type="ORF">SSLN_LOCUS26</name>
</gene>
<organism evidence="3">
    <name type="scientific">Schistocephalus solidus</name>
    <name type="common">Tapeworm</name>
    <dbReference type="NCBI Taxonomy" id="70667"/>
    <lineage>
        <taxon>Eukaryota</taxon>
        <taxon>Metazoa</taxon>
        <taxon>Spiralia</taxon>
        <taxon>Lophotrochozoa</taxon>
        <taxon>Platyhelminthes</taxon>
        <taxon>Cestoda</taxon>
        <taxon>Eucestoda</taxon>
        <taxon>Diphyllobothriidea</taxon>
        <taxon>Diphyllobothriidae</taxon>
        <taxon>Schistocephalus</taxon>
    </lineage>
</organism>
<evidence type="ECO:0000313" key="1">
    <source>
        <dbReference type="EMBL" id="VDL80984.1"/>
    </source>
</evidence>
<reference evidence="1 2" key="2">
    <citation type="submission" date="2018-11" db="EMBL/GenBank/DDBJ databases">
        <authorList>
            <consortium name="Pathogen Informatics"/>
        </authorList>
    </citation>
    <scope>NUCLEOTIDE SEQUENCE [LARGE SCALE GENOMIC DNA]</scope>
    <source>
        <strain evidence="1 2">NST_G2</strain>
    </source>
</reference>
<dbReference type="AlphaFoldDB" id="A0A183S728"/>
<dbReference type="EMBL" id="UYSU01000012">
    <property type="protein sequence ID" value="VDL80984.1"/>
    <property type="molecule type" value="Genomic_DNA"/>
</dbReference>